<comment type="caution">
    <text evidence="1">The sequence shown here is derived from an EMBL/GenBank/DDBJ whole genome shotgun (WGS) entry which is preliminary data.</text>
</comment>
<name>A0ABR1DKR9_NECAM</name>
<reference evidence="1 2" key="1">
    <citation type="submission" date="2023-08" db="EMBL/GenBank/DDBJ databases">
        <title>A Necator americanus chromosomal reference genome.</title>
        <authorList>
            <person name="Ilik V."/>
            <person name="Petrzelkova K.J."/>
            <person name="Pardy F."/>
            <person name="Fuh T."/>
            <person name="Niatou-Singa F.S."/>
            <person name="Gouil Q."/>
            <person name="Baker L."/>
            <person name="Ritchie M.E."/>
            <person name="Jex A.R."/>
            <person name="Gazzola D."/>
            <person name="Li H."/>
            <person name="Toshio Fujiwara R."/>
            <person name="Zhan B."/>
            <person name="Aroian R.V."/>
            <person name="Pafco B."/>
            <person name="Schwarz E.M."/>
        </authorList>
    </citation>
    <scope>NUCLEOTIDE SEQUENCE [LARGE SCALE GENOMIC DNA]</scope>
    <source>
        <strain evidence="1 2">Aroian</strain>
        <tissue evidence="1">Whole animal</tissue>
    </source>
</reference>
<evidence type="ECO:0000313" key="2">
    <source>
        <dbReference type="Proteomes" id="UP001303046"/>
    </source>
</evidence>
<protein>
    <submittedName>
        <fullName evidence="1">Uncharacterized protein</fullName>
    </submittedName>
</protein>
<dbReference type="EMBL" id="JAVFWL010000004">
    <property type="protein sequence ID" value="KAK6751070.1"/>
    <property type="molecule type" value="Genomic_DNA"/>
</dbReference>
<gene>
    <name evidence="1" type="primary">Necator_chrIV.g16112</name>
    <name evidence="1" type="ORF">RB195_002816</name>
</gene>
<accession>A0ABR1DKR9</accession>
<proteinExistence type="predicted"/>
<keyword evidence="2" id="KW-1185">Reference proteome</keyword>
<organism evidence="1 2">
    <name type="scientific">Necator americanus</name>
    <name type="common">Human hookworm</name>
    <dbReference type="NCBI Taxonomy" id="51031"/>
    <lineage>
        <taxon>Eukaryota</taxon>
        <taxon>Metazoa</taxon>
        <taxon>Ecdysozoa</taxon>
        <taxon>Nematoda</taxon>
        <taxon>Chromadorea</taxon>
        <taxon>Rhabditida</taxon>
        <taxon>Rhabditina</taxon>
        <taxon>Rhabditomorpha</taxon>
        <taxon>Strongyloidea</taxon>
        <taxon>Ancylostomatidae</taxon>
        <taxon>Bunostominae</taxon>
        <taxon>Necator</taxon>
    </lineage>
</organism>
<evidence type="ECO:0000313" key="1">
    <source>
        <dbReference type="EMBL" id="KAK6751070.1"/>
    </source>
</evidence>
<sequence length="214" mass="23896">MRAVPARSFFGFSAFMNISIASVDEGPHRYRKNMVYRSLRRSSSQIMTNIKKKISDAEKSVRNRRALRPLNESRSPTPPHVAVRVVAPLHATHGKNVYTTPKAFAKVLKGYEFDHDSNLLRTPKQTPTTSVYPKKGGMGARLRELALRRPQKKSPRSLCSPTEGRLAKQLARAKIRETQSPKMALLSSTACDADHISSRLTKESTKGGLQLLQS</sequence>
<dbReference type="Proteomes" id="UP001303046">
    <property type="component" value="Unassembled WGS sequence"/>
</dbReference>